<gene>
    <name evidence="2" type="ORF">Ahu01nite_099010</name>
</gene>
<protein>
    <submittedName>
        <fullName evidence="2">Uncharacterized protein</fullName>
    </submittedName>
</protein>
<evidence type="ECO:0000313" key="2">
    <source>
        <dbReference type="EMBL" id="GIE26799.1"/>
    </source>
</evidence>
<name>A0ABQ4A7X0_9ACTN</name>
<accession>A0ABQ4A7X0</accession>
<evidence type="ECO:0000256" key="1">
    <source>
        <dbReference type="SAM" id="MobiDB-lite"/>
    </source>
</evidence>
<feature type="region of interest" description="Disordered" evidence="1">
    <location>
        <begin position="216"/>
        <end position="244"/>
    </location>
</feature>
<organism evidence="2 3">
    <name type="scientific">Winogradskya humida</name>
    <dbReference type="NCBI Taxonomy" id="113566"/>
    <lineage>
        <taxon>Bacteria</taxon>
        <taxon>Bacillati</taxon>
        <taxon>Actinomycetota</taxon>
        <taxon>Actinomycetes</taxon>
        <taxon>Micromonosporales</taxon>
        <taxon>Micromonosporaceae</taxon>
        <taxon>Winogradskya</taxon>
    </lineage>
</organism>
<dbReference type="Proteomes" id="UP000603200">
    <property type="component" value="Unassembled WGS sequence"/>
</dbReference>
<proteinExistence type="predicted"/>
<reference evidence="2 3" key="1">
    <citation type="submission" date="2021-01" db="EMBL/GenBank/DDBJ databases">
        <title>Whole genome shotgun sequence of Actinoplanes humidus NBRC 14915.</title>
        <authorList>
            <person name="Komaki H."/>
            <person name="Tamura T."/>
        </authorList>
    </citation>
    <scope>NUCLEOTIDE SEQUENCE [LARGE SCALE GENOMIC DNA]</scope>
    <source>
        <strain evidence="2 3">NBRC 14915</strain>
    </source>
</reference>
<sequence length="244" mass="25119">MLGAVVLCGAGVWFARSASPEPAPAPAPAAQVADDAGDARATTSFDGPLVHRRAAVAVHTVAGADPRHVARELRSAATGAGVGALTESTFAVFSADLLGYLVPELTVVLPEGATVVEAEAFMRDHRPADVGFYVVEPVLVHDLTFAVVPAAGVAPAAVRDAEDREGVLSDSLNHYETTVQRAGLTVRYFGAILSDGQVLAVREAMARAAHVTPERVGVEAGEPGPGVDLSNGTPDLEDAPHRHG</sequence>
<dbReference type="EMBL" id="BOMN01000153">
    <property type="protein sequence ID" value="GIE26799.1"/>
    <property type="molecule type" value="Genomic_DNA"/>
</dbReference>
<feature type="compositionally biased region" description="Low complexity" evidence="1">
    <location>
        <begin position="218"/>
        <end position="227"/>
    </location>
</feature>
<comment type="caution">
    <text evidence="2">The sequence shown here is derived from an EMBL/GenBank/DDBJ whole genome shotgun (WGS) entry which is preliminary data.</text>
</comment>
<evidence type="ECO:0000313" key="3">
    <source>
        <dbReference type="Proteomes" id="UP000603200"/>
    </source>
</evidence>
<keyword evidence="3" id="KW-1185">Reference proteome</keyword>